<keyword evidence="9" id="KW-0175">Coiled coil</keyword>
<dbReference type="SUPFAM" id="SSF48403">
    <property type="entry name" value="Ankyrin repeat"/>
    <property type="match status" value="2"/>
</dbReference>
<dbReference type="PANTHER" id="PTHR47143">
    <property type="entry name" value="TRANSIENT RECEPTOR POTENTIAL CATION CHANNEL PROTEIN PAINLESS"/>
    <property type="match status" value="1"/>
</dbReference>
<dbReference type="PANTHER" id="PTHR47143:SF1">
    <property type="entry name" value="ION_TRANS DOMAIN-CONTAINING PROTEIN"/>
    <property type="match status" value="1"/>
</dbReference>
<keyword evidence="11" id="KW-0675">Receptor</keyword>
<dbReference type="Proteomes" id="UP000283509">
    <property type="component" value="Unassembled WGS sequence"/>
</dbReference>
<keyword evidence="6" id="KW-0325">Glycoprotein</keyword>
<proteinExistence type="predicted"/>
<evidence type="ECO:0000256" key="6">
    <source>
        <dbReference type="ARBA" id="ARBA00023180"/>
    </source>
</evidence>
<dbReference type="PROSITE" id="PS50297">
    <property type="entry name" value="ANK_REP_REGION"/>
    <property type="match status" value="6"/>
</dbReference>
<feature type="transmembrane region" description="Helical" evidence="10">
    <location>
        <begin position="897"/>
        <end position="918"/>
    </location>
</feature>
<evidence type="ECO:0000256" key="1">
    <source>
        <dbReference type="ARBA" id="ARBA00022448"/>
    </source>
</evidence>
<gene>
    <name evidence="11" type="ORF">C7M84_012001</name>
</gene>
<dbReference type="Pfam" id="PF00023">
    <property type="entry name" value="Ank"/>
    <property type="match status" value="1"/>
</dbReference>
<evidence type="ECO:0000256" key="4">
    <source>
        <dbReference type="ARBA" id="ARBA00023043"/>
    </source>
</evidence>
<name>A0A3R7PFB7_PENVA</name>
<keyword evidence="10" id="KW-1133">Transmembrane helix</keyword>
<dbReference type="Gene3D" id="1.25.40.20">
    <property type="entry name" value="Ankyrin repeat-containing domain"/>
    <property type="match status" value="4"/>
</dbReference>
<dbReference type="GO" id="GO:0034220">
    <property type="term" value="P:monoatomic ion transmembrane transport"/>
    <property type="evidence" value="ECO:0007669"/>
    <property type="project" value="UniProtKB-KW"/>
</dbReference>
<keyword evidence="4 8" id="KW-0040">ANK repeat</keyword>
<comment type="caution">
    <text evidence="11">The sequence shown here is derived from an EMBL/GenBank/DDBJ whole genome shotgun (WGS) entry which is preliminary data.</text>
</comment>
<dbReference type="PROSITE" id="PS50088">
    <property type="entry name" value="ANK_REPEAT"/>
    <property type="match status" value="7"/>
</dbReference>
<dbReference type="InterPro" id="IPR052076">
    <property type="entry name" value="TRP_cation_channel"/>
</dbReference>
<feature type="repeat" description="ANK" evidence="8">
    <location>
        <begin position="163"/>
        <end position="188"/>
    </location>
</feature>
<dbReference type="EMBL" id="QCYY01002519">
    <property type="protein sequence ID" value="ROT69786.1"/>
    <property type="molecule type" value="Genomic_DNA"/>
</dbReference>
<keyword evidence="10" id="KW-0812">Transmembrane</keyword>
<keyword evidence="12" id="KW-1185">Reference proteome</keyword>
<keyword evidence="10" id="KW-0472">Membrane</keyword>
<evidence type="ECO:0000256" key="5">
    <source>
        <dbReference type="ARBA" id="ARBA00023065"/>
    </source>
</evidence>
<dbReference type="Pfam" id="PF12796">
    <property type="entry name" value="Ank_2"/>
    <property type="match status" value="3"/>
</dbReference>
<dbReference type="SMART" id="SM00248">
    <property type="entry name" value="ANK"/>
    <property type="match status" value="15"/>
</dbReference>
<feature type="transmembrane region" description="Helical" evidence="10">
    <location>
        <begin position="857"/>
        <end position="877"/>
    </location>
</feature>
<evidence type="ECO:0000256" key="7">
    <source>
        <dbReference type="ARBA" id="ARBA00023303"/>
    </source>
</evidence>
<feature type="transmembrane region" description="Helical" evidence="10">
    <location>
        <begin position="957"/>
        <end position="981"/>
    </location>
</feature>
<protein>
    <submittedName>
        <fullName evidence="11">Putative transient receptor potential cation channel subfamily A member 1 isoform X1</fullName>
    </submittedName>
</protein>
<dbReference type="Pfam" id="PF13637">
    <property type="entry name" value="Ank_4"/>
    <property type="match status" value="2"/>
</dbReference>
<dbReference type="GO" id="GO:1902495">
    <property type="term" value="C:transmembrane transporter complex"/>
    <property type="evidence" value="ECO:0007669"/>
    <property type="project" value="TreeGrafter"/>
</dbReference>
<dbReference type="GO" id="GO:0022857">
    <property type="term" value="F:transmembrane transporter activity"/>
    <property type="evidence" value="ECO:0007669"/>
    <property type="project" value="TreeGrafter"/>
</dbReference>
<keyword evidence="3" id="KW-0677">Repeat</keyword>
<accession>A0A3R7PFB7</accession>
<dbReference type="OrthoDB" id="6366928at2759"/>
<reference evidence="11 12" key="1">
    <citation type="submission" date="2018-04" db="EMBL/GenBank/DDBJ databases">
        <authorList>
            <person name="Zhang X."/>
            <person name="Yuan J."/>
            <person name="Li F."/>
            <person name="Xiang J."/>
        </authorList>
    </citation>
    <scope>NUCLEOTIDE SEQUENCE [LARGE SCALE GENOMIC DNA]</scope>
    <source>
        <tissue evidence="11">Muscle</tissue>
    </source>
</reference>
<feature type="coiled-coil region" evidence="9">
    <location>
        <begin position="1070"/>
        <end position="1097"/>
    </location>
</feature>
<feature type="repeat" description="ANK" evidence="8">
    <location>
        <begin position="62"/>
        <end position="94"/>
    </location>
</feature>
<keyword evidence="1" id="KW-0813">Transport</keyword>
<sequence length="1100" mass="123924">MGAQNPAQIPLLQRLTRGALNDSTQGFKYTEKLLQLVGDEKYDEVKALLQEGADVNVKDEGTDTTALHVAASNGFTGILRLLLDEGAYVNAQDSTEQTPLHIAVRKDHIDCCQLLLEHPNIEVNLCNKERNTILHVAAKEGRYDVCNMILDQSQLDVNVKNKRGMTALHLAAQENQPRVLQLLLEKGALDWKIQDSNFYLALHYAAQKGFPECCEVLMSTDIKDNKVKQLSTCLKDGKTALMLAAKNGHHKCCEKLASNNINAKDKSGATALHYAASGGYEITVSELLAMGANPNTQNRKGSAPVLDAASKKRPGCLKALLAKEVNLGVFDKHGKGVLHHAAEKNAEECLALLLEIPSVLSILDRKDKDSCTALHLAIKREAVQCALLLLEKGSSATEECVGGMTPLHLAADKGYTIICEKLFTMPGVQVSKENEMKATPLHLAALHGSVDVCQMLLRKGARQTAVDVHGRTALHLASGKGNANVVKFLCRKGVPNKAKDDTGSTALHLAAASSEGALECCKILTANAKALNWDTDRDQKLPIDRAYEKGHDEIFKLLLKKLVFKDNQDNRMLTLHKYMHEALLAKRMSIVEAIIDSEWWESGFTGKNGHHCENFRMLVMFYPELALEVQEKCVERVSSSETRYDLRLYNDNYYIPADTEKRALSPFDQATGSVLPKAQHFTDGLEWKNSHPLALMVSHHRYQNLLHPLSKAWMLQQWRSYAYKIFLLLLVYELFLVGSLIGFMACVDNWNHIETRCNFTKDAFVLASEEYDSLSNDTKAQFDECNATVPTKFALWIALILVMCFMLILEANFLLRLKTEYFFLPGNLVRELRSVCTLVILIPLGLCQYNYLVLDIIQWQFGIAALLLGWLHLINTLNELPMLSVFMPITNSFMKSFFKVLFYIIMLVFIFAFIFHLLLQDQDAFFTVPQAMVKTIVWMLGDLAYDDTFLADKSTLLYPVMVNILFVVFVTVIGGFIVNLIITQPSNKLDDFREKASFHLAANRVALFLRLDICFPFFKKIRMTRFFIDNIKDQHHNFLIKKLLMLDTKEEAPEAPTPLQVQLEEQSKQISMLLNLQMEQKEEIQELKHQLKILVNKTLQ</sequence>
<feature type="transmembrane region" description="Helical" evidence="10">
    <location>
        <begin position="721"/>
        <end position="745"/>
    </location>
</feature>
<feature type="transmembrane region" description="Helical" evidence="10">
    <location>
        <begin position="793"/>
        <end position="815"/>
    </location>
</feature>
<feature type="repeat" description="ANK" evidence="8">
    <location>
        <begin position="469"/>
        <end position="501"/>
    </location>
</feature>
<dbReference type="AlphaFoldDB" id="A0A3R7PFB7"/>
<feature type="repeat" description="ANK" evidence="8">
    <location>
        <begin position="402"/>
        <end position="435"/>
    </location>
</feature>
<evidence type="ECO:0000256" key="9">
    <source>
        <dbReference type="SAM" id="Coils"/>
    </source>
</evidence>
<evidence type="ECO:0000256" key="2">
    <source>
        <dbReference type="ARBA" id="ARBA00022606"/>
    </source>
</evidence>
<dbReference type="STRING" id="6689.A0A3R7PFB7"/>
<feature type="repeat" description="ANK" evidence="8">
    <location>
        <begin position="436"/>
        <end position="468"/>
    </location>
</feature>
<feature type="repeat" description="ANK" evidence="8">
    <location>
        <begin position="95"/>
        <end position="118"/>
    </location>
</feature>
<dbReference type="InterPro" id="IPR036770">
    <property type="entry name" value="Ankyrin_rpt-contain_sf"/>
</dbReference>
<reference evidence="11 12" key="2">
    <citation type="submission" date="2019-01" db="EMBL/GenBank/DDBJ databases">
        <title>The decoding of complex shrimp genome reveals the adaptation for benthos swimmer, frequently molting mechanism and breeding impact on genome.</title>
        <authorList>
            <person name="Sun Y."/>
            <person name="Gao Y."/>
            <person name="Yu Y."/>
        </authorList>
    </citation>
    <scope>NUCLEOTIDE SEQUENCE [LARGE SCALE GENOMIC DNA]</scope>
    <source>
        <tissue evidence="11">Muscle</tissue>
    </source>
</reference>
<keyword evidence="2" id="KW-0716">Sensory transduction</keyword>
<dbReference type="InterPro" id="IPR002110">
    <property type="entry name" value="Ankyrin_rpt"/>
</dbReference>
<evidence type="ECO:0000256" key="10">
    <source>
        <dbReference type="SAM" id="Phobius"/>
    </source>
</evidence>
<evidence type="ECO:0000313" key="12">
    <source>
        <dbReference type="Proteomes" id="UP000283509"/>
    </source>
</evidence>
<evidence type="ECO:0000256" key="8">
    <source>
        <dbReference type="PROSITE-ProRule" id="PRU00023"/>
    </source>
</evidence>
<feature type="repeat" description="ANK" evidence="8">
    <location>
        <begin position="267"/>
        <end position="299"/>
    </location>
</feature>
<organism evidence="11 12">
    <name type="scientific">Penaeus vannamei</name>
    <name type="common">Whiteleg shrimp</name>
    <name type="synonym">Litopenaeus vannamei</name>
    <dbReference type="NCBI Taxonomy" id="6689"/>
    <lineage>
        <taxon>Eukaryota</taxon>
        <taxon>Metazoa</taxon>
        <taxon>Ecdysozoa</taxon>
        <taxon>Arthropoda</taxon>
        <taxon>Crustacea</taxon>
        <taxon>Multicrustacea</taxon>
        <taxon>Malacostraca</taxon>
        <taxon>Eumalacostraca</taxon>
        <taxon>Eucarida</taxon>
        <taxon>Decapoda</taxon>
        <taxon>Dendrobranchiata</taxon>
        <taxon>Penaeoidea</taxon>
        <taxon>Penaeidae</taxon>
        <taxon>Penaeus</taxon>
    </lineage>
</organism>
<keyword evidence="5" id="KW-0406">Ion transport</keyword>
<keyword evidence="7" id="KW-0407">Ion channel</keyword>
<evidence type="ECO:0000256" key="3">
    <source>
        <dbReference type="ARBA" id="ARBA00022737"/>
    </source>
</evidence>
<evidence type="ECO:0000313" key="11">
    <source>
        <dbReference type="EMBL" id="ROT69786.1"/>
    </source>
</evidence>